<evidence type="ECO:0000313" key="2">
    <source>
        <dbReference type="EMBL" id="GGI51589.1"/>
    </source>
</evidence>
<keyword evidence="3" id="KW-1185">Reference proteome</keyword>
<accession>A0A917N2I7</accession>
<dbReference type="AlphaFoldDB" id="A0A917N2I7"/>
<dbReference type="EMBL" id="BMDO01000008">
    <property type="protein sequence ID" value="GGI51589.1"/>
    <property type="molecule type" value="Genomic_DNA"/>
</dbReference>
<dbReference type="Proteomes" id="UP000662074">
    <property type="component" value="Unassembled WGS sequence"/>
</dbReference>
<name>A0A917N2I7_9SPHI</name>
<comment type="caution">
    <text evidence="2">The sequence shown here is derived from an EMBL/GenBank/DDBJ whole genome shotgun (WGS) entry which is preliminary data.</text>
</comment>
<organism evidence="2 3">
    <name type="scientific">Mucilaginibacter galii</name>
    <dbReference type="NCBI Taxonomy" id="2005073"/>
    <lineage>
        <taxon>Bacteria</taxon>
        <taxon>Pseudomonadati</taxon>
        <taxon>Bacteroidota</taxon>
        <taxon>Sphingobacteriia</taxon>
        <taxon>Sphingobacteriales</taxon>
        <taxon>Sphingobacteriaceae</taxon>
        <taxon>Mucilaginibacter</taxon>
    </lineage>
</organism>
<feature type="compositionally biased region" description="Basic and acidic residues" evidence="1">
    <location>
        <begin position="28"/>
        <end position="41"/>
    </location>
</feature>
<evidence type="ECO:0000313" key="3">
    <source>
        <dbReference type="Proteomes" id="UP000662074"/>
    </source>
</evidence>
<protein>
    <submittedName>
        <fullName evidence="2">Uncharacterized protein</fullName>
    </submittedName>
</protein>
<proteinExistence type="predicted"/>
<gene>
    <name evidence="2" type="ORF">GCM10011425_28010</name>
</gene>
<reference evidence="2" key="1">
    <citation type="journal article" date="2014" name="Int. J. Syst. Evol. Microbiol.">
        <title>Complete genome sequence of Corynebacterium casei LMG S-19264T (=DSM 44701T), isolated from a smear-ripened cheese.</title>
        <authorList>
            <consortium name="US DOE Joint Genome Institute (JGI-PGF)"/>
            <person name="Walter F."/>
            <person name="Albersmeier A."/>
            <person name="Kalinowski J."/>
            <person name="Ruckert C."/>
        </authorList>
    </citation>
    <scope>NUCLEOTIDE SEQUENCE</scope>
    <source>
        <strain evidence="2">CCM 8711</strain>
    </source>
</reference>
<sequence length="76" mass="8218">MIGMSTALVQAQTKKTTQVVTTTKAHTKKDGTADKRYKENKASSSTTVVGPTKKDGTADMRYKANKSTVKKVTPKN</sequence>
<evidence type="ECO:0000256" key="1">
    <source>
        <dbReference type="SAM" id="MobiDB-lite"/>
    </source>
</evidence>
<reference evidence="2" key="2">
    <citation type="submission" date="2020-09" db="EMBL/GenBank/DDBJ databases">
        <authorList>
            <person name="Sun Q."/>
            <person name="Sedlacek I."/>
        </authorList>
    </citation>
    <scope>NUCLEOTIDE SEQUENCE</scope>
    <source>
        <strain evidence="2">CCM 8711</strain>
    </source>
</reference>
<feature type="region of interest" description="Disordered" evidence="1">
    <location>
        <begin position="22"/>
        <end position="76"/>
    </location>
</feature>
<feature type="compositionally biased region" description="Basic and acidic residues" evidence="1">
    <location>
        <begin position="52"/>
        <end position="62"/>
    </location>
</feature>